<reference evidence="3" key="1">
    <citation type="submission" date="2019-06" db="EMBL/GenBank/DDBJ databases">
        <authorList>
            <person name="Le Quere A."/>
            <person name="Colella S."/>
        </authorList>
    </citation>
    <scope>NUCLEOTIDE SEQUENCE</scope>
    <source>
        <strain evidence="3">EmedicaeMD41</strain>
    </source>
</reference>
<dbReference type="SUPFAM" id="SSF53850">
    <property type="entry name" value="Periplasmic binding protein-like II"/>
    <property type="match status" value="1"/>
</dbReference>
<dbReference type="Pfam" id="PF09084">
    <property type="entry name" value="NMT1"/>
    <property type="match status" value="1"/>
</dbReference>
<organism evidence="3">
    <name type="scientific">Sinorhizobium medicae</name>
    <dbReference type="NCBI Taxonomy" id="110321"/>
    <lineage>
        <taxon>Bacteria</taxon>
        <taxon>Pseudomonadati</taxon>
        <taxon>Pseudomonadota</taxon>
        <taxon>Alphaproteobacteria</taxon>
        <taxon>Hyphomicrobiales</taxon>
        <taxon>Rhizobiaceae</taxon>
        <taxon>Sinorhizobium/Ensifer group</taxon>
        <taxon>Sinorhizobium</taxon>
    </lineage>
</organism>
<feature type="domain" description="SsuA/THI5-like" evidence="2">
    <location>
        <begin position="56"/>
        <end position="250"/>
    </location>
</feature>
<dbReference type="Gene3D" id="3.40.190.10">
    <property type="entry name" value="Periplasmic binding protein-like II"/>
    <property type="match status" value="2"/>
</dbReference>
<dbReference type="AlphaFoldDB" id="A0A508X671"/>
<dbReference type="Proteomes" id="UP000507954">
    <property type="component" value="Unassembled WGS sequence"/>
</dbReference>
<dbReference type="PANTHER" id="PTHR30024">
    <property type="entry name" value="ALIPHATIC SULFONATES-BINDING PROTEIN-RELATED"/>
    <property type="match status" value="1"/>
</dbReference>
<dbReference type="EMBL" id="CABFNB010000116">
    <property type="protein sequence ID" value="VTZ63313.1"/>
    <property type="molecule type" value="Genomic_DNA"/>
</dbReference>
<gene>
    <name evidence="3" type="ORF">EMEDMD4_490240</name>
</gene>
<dbReference type="InterPro" id="IPR015168">
    <property type="entry name" value="SsuA/THI5"/>
</dbReference>
<sequence length="327" mass="35251">MKVFEKLAVCLFAACLLALGPTFALAEELPQLRAAMLASGTVNWEISTIKTHEFDRANGFELVVQDYADNGATRVALEGGEADTMVADWIWVANQRAAGKDYVFIPYSRAVGGLMVKDDSDIKALPDLAGKKIGIAGGPLDKSWLILRAYAKQQHGMDLAAETEQVFGAPPLIFKSALSGETAGTINFWHFLAKMRAKGMHELISVSDAAAALKLDPDTPLLGYVLKGEYAATHPDIVKGLYKASRAAKDLLRSDDEVWGALRDKMNAADDAEFVALRDGYRAGIPSGKPIDEAAADRFLRLMAELGGEELVGKATSLPNGLFLHLE</sequence>
<proteinExistence type="predicted"/>
<dbReference type="RefSeq" id="WP_180161899.1">
    <property type="nucleotide sequence ID" value="NZ_CABFNB010000116.1"/>
</dbReference>
<protein>
    <submittedName>
        <fullName evidence="3">Putative ABC transporter periplasmic solute-binding protein</fullName>
    </submittedName>
</protein>
<accession>A0A508X671</accession>
<evidence type="ECO:0000259" key="2">
    <source>
        <dbReference type="Pfam" id="PF09084"/>
    </source>
</evidence>
<feature type="signal peptide" evidence="1">
    <location>
        <begin position="1"/>
        <end position="26"/>
    </location>
</feature>
<evidence type="ECO:0000256" key="1">
    <source>
        <dbReference type="SAM" id="SignalP"/>
    </source>
</evidence>
<name>A0A508X671_9HYPH</name>
<dbReference type="PANTHER" id="PTHR30024:SF48">
    <property type="entry name" value="ABC TRANSPORTER SUBSTRATE-BINDING PROTEIN"/>
    <property type="match status" value="1"/>
</dbReference>
<feature type="chain" id="PRO_5021334259" evidence="1">
    <location>
        <begin position="27"/>
        <end position="327"/>
    </location>
</feature>
<keyword evidence="1" id="KW-0732">Signal</keyword>
<evidence type="ECO:0000313" key="3">
    <source>
        <dbReference type="EMBL" id="VTZ63313.1"/>
    </source>
</evidence>